<evidence type="ECO:0000313" key="2">
    <source>
        <dbReference type="EMBL" id="TDH38185.1"/>
    </source>
</evidence>
<dbReference type="Pfam" id="PF13400">
    <property type="entry name" value="Tad"/>
    <property type="match status" value="1"/>
</dbReference>
<accession>A0A4V6PK17</accession>
<dbReference type="OrthoDB" id="7522752at2"/>
<gene>
    <name evidence="2" type="ORF">E2A64_03430</name>
</gene>
<dbReference type="PROSITE" id="PS50234">
    <property type="entry name" value="VWFA"/>
    <property type="match status" value="1"/>
</dbReference>
<dbReference type="InterPro" id="IPR028087">
    <property type="entry name" value="Tad_N"/>
</dbReference>
<dbReference type="EMBL" id="SMSI01000001">
    <property type="protein sequence ID" value="TDH38185.1"/>
    <property type="molecule type" value="Genomic_DNA"/>
</dbReference>
<dbReference type="InterPro" id="IPR036465">
    <property type="entry name" value="vWFA_dom_sf"/>
</dbReference>
<proteinExistence type="predicted"/>
<comment type="caution">
    <text evidence="2">The sequence shown here is derived from an EMBL/GenBank/DDBJ whole genome shotgun (WGS) entry which is preliminary data.</text>
</comment>
<reference evidence="2 3" key="1">
    <citation type="journal article" date="2013" name="Int. J. Syst. Evol. Microbiol.">
        <title>Hoeflea suaedae sp. nov., an endophytic bacterium isolated from the root of the halophyte Suaeda maritima.</title>
        <authorList>
            <person name="Chung E.J."/>
            <person name="Park J.A."/>
            <person name="Pramanik P."/>
            <person name="Bibi F."/>
            <person name="Jeon C.O."/>
            <person name="Chung Y.R."/>
        </authorList>
    </citation>
    <scope>NUCLEOTIDE SEQUENCE [LARGE SCALE GENOMIC DNA]</scope>
    <source>
        <strain evidence="2 3">YC6898</strain>
    </source>
</reference>
<dbReference type="Gene3D" id="3.40.50.410">
    <property type="entry name" value="von Willebrand factor, type A domain"/>
    <property type="match status" value="1"/>
</dbReference>
<protein>
    <recommendedName>
        <fullName evidence="1">VWFA domain-containing protein</fullName>
    </recommendedName>
</protein>
<organism evidence="2 3">
    <name type="scientific">Pseudohoeflea suaedae</name>
    <dbReference type="NCBI Taxonomy" id="877384"/>
    <lineage>
        <taxon>Bacteria</taxon>
        <taxon>Pseudomonadati</taxon>
        <taxon>Pseudomonadota</taxon>
        <taxon>Alphaproteobacteria</taxon>
        <taxon>Hyphomicrobiales</taxon>
        <taxon>Rhizobiaceae</taxon>
        <taxon>Pseudohoeflea</taxon>
    </lineage>
</organism>
<feature type="domain" description="VWFA" evidence="1">
    <location>
        <begin position="136"/>
        <end position="185"/>
    </location>
</feature>
<dbReference type="AlphaFoldDB" id="A0A4V6PK17"/>
<name>A0A4V6PK17_9HYPH</name>
<dbReference type="Proteomes" id="UP000295131">
    <property type="component" value="Unassembled WGS sequence"/>
</dbReference>
<evidence type="ECO:0000313" key="3">
    <source>
        <dbReference type="Proteomes" id="UP000295131"/>
    </source>
</evidence>
<dbReference type="RefSeq" id="WP_133283019.1">
    <property type="nucleotide sequence ID" value="NZ_SMSI01000001.1"/>
</dbReference>
<dbReference type="SUPFAM" id="SSF53300">
    <property type="entry name" value="vWA-like"/>
    <property type="match status" value="1"/>
</dbReference>
<dbReference type="InterPro" id="IPR002035">
    <property type="entry name" value="VWF_A"/>
</dbReference>
<keyword evidence="3" id="KW-1185">Reference proteome</keyword>
<evidence type="ECO:0000259" key="1">
    <source>
        <dbReference type="PROSITE" id="PS50234"/>
    </source>
</evidence>
<sequence>MASMKRFWADRDGNFGMMLGIMAVPLLIAGGLAVDYVNLSRQKTGIQDALDAAALAVTREGPKNLTEEQARELAMQFVRANYPDLKLQVRAKIVDEDTVEISGQSDYPISFGSVFGSPSVDVAAASRATYSAIRYEIVFVLDTTGSMAGGKLQAMQAAVTGMIDDIEKEQLPAGSMKYAVVPYAGFVNVGAQYGPTISSTGVVTKPAASWLDVNSAAKLRQSDLPQGLSRFALFHHLGQKWTGCVETRQASLKGKHDTEDTPPSAYDPLSLFTPMFAIDEPDNTGDWPYPNSYLSDSSSAVVPGNTDNADKIKRLKRYGRMSTYTNPTTLQTSLQEVATWRKVTVNSAPSQLYSNEADPKGPNYGCEIEPIQPLTEDAAKVKQMVGGLYANGSTNTLTGVTWGWRVLSPGEPFTEGLPKTEKNVVKTMVFLTDGANSFGVLPNNLKSGYTSLGYLVDGRLNGHTAGTNETLGTELDAKTLTACTNIKNDGIDIFTIRLEEPDVQTGEMLKSCASGPNNFFDAPSRTQLDGIFKAIRKEIMRVRLTS</sequence>